<proteinExistence type="predicted"/>
<comment type="caution">
    <text evidence="2">The sequence shown here is derived from an EMBL/GenBank/DDBJ whole genome shotgun (WGS) entry which is preliminary data.</text>
</comment>
<keyword evidence="1" id="KW-1133">Transmembrane helix</keyword>
<dbReference type="GeneID" id="94336189"/>
<name>A0AAD9PKQ4_9APIC</name>
<dbReference type="Proteomes" id="UP001214638">
    <property type="component" value="Unassembled WGS sequence"/>
</dbReference>
<accession>A0AAD9PKQ4</accession>
<keyword evidence="1" id="KW-0472">Membrane</keyword>
<dbReference type="AlphaFoldDB" id="A0AAD9PKQ4"/>
<keyword evidence="3" id="KW-1185">Reference proteome</keyword>
<protein>
    <submittedName>
        <fullName evidence="2">Uncharacterized protein</fullName>
    </submittedName>
</protein>
<evidence type="ECO:0000313" key="2">
    <source>
        <dbReference type="EMBL" id="KAK2196642.1"/>
    </source>
</evidence>
<dbReference type="EMBL" id="JALLKP010000002">
    <property type="protein sequence ID" value="KAK2196642.1"/>
    <property type="molecule type" value="Genomic_DNA"/>
</dbReference>
<evidence type="ECO:0000256" key="1">
    <source>
        <dbReference type="SAM" id="Phobius"/>
    </source>
</evidence>
<gene>
    <name evidence="2" type="ORF">BdWA1_001891</name>
</gene>
<reference evidence="2" key="1">
    <citation type="journal article" date="2023" name="Nat. Microbiol.">
        <title>Babesia duncani multi-omics identifies virulence factors and drug targets.</title>
        <authorList>
            <person name="Singh P."/>
            <person name="Lonardi S."/>
            <person name="Liang Q."/>
            <person name="Vydyam P."/>
            <person name="Khabirova E."/>
            <person name="Fang T."/>
            <person name="Gihaz S."/>
            <person name="Thekkiniath J."/>
            <person name="Munshi M."/>
            <person name="Abel S."/>
            <person name="Ciampossin L."/>
            <person name="Batugedara G."/>
            <person name="Gupta M."/>
            <person name="Lu X.M."/>
            <person name="Lenz T."/>
            <person name="Chakravarty S."/>
            <person name="Cornillot E."/>
            <person name="Hu Y."/>
            <person name="Ma W."/>
            <person name="Gonzalez L.M."/>
            <person name="Sanchez S."/>
            <person name="Estrada K."/>
            <person name="Sanchez-Flores A."/>
            <person name="Montero E."/>
            <person name="Harb O.S."/>
            <person name="Le Roch K.G."/>
            <person name="Mamoun C.B."/>
        </authorList>
    </citation>
    <scope>NUCLEOTIDE SEQUENCE</scope>
    <source>
        <strain evidence="2">WA1</strain>
    </source>
</reference>
<sequence length="1091" mass="126434">MVLFYKYLFGNNRRAFYYFSYVLFLFFQCDVFTVFAISGFHTCNINILKGSPLVNIYHKSYDSRKTSYLFISGFSLRNLSSSSRLYAIPVTQKLFTVYPNEARTSNKHFRDIFNNSSKRKQYDKKDESIDGIEKQPTNIPEYYYDEAPDNENIFEHYEYMADENRHDMLNWRHPMPGTFPQLAALSLLSSFMPKSKIRDCLKVADESNIDNIVDDTCHGYYSKRNRQSFFRFQVGFDHKRDGTKVVPKELKPPSLKLPEPLPNVEGKTDLPSLPLGWRVFAVLGIFPDIDVNVDESRIWSANTSQDGSPPNRLASGLFKYGPKFDFINNRDAIKSDGTLLYSEDPIQAGELYEGLKGSMSMMKLYEPKEHRHINPLKLKQRFSDNNTWPRKYFENAIGELALSQALWAKLSTTLLRSTSKVLRLYRLRILQNVKDEIFENKRPQFNDEQELHESEAVEASIGVFYYIGAPTLHHALEFIQSDPMARCNMYSKLLMFEASNALRDNIFGGKNPDDKNPRQYLVFGQYGKDCDYSTKLQDRVLRFVLRSNCVYTYARLHSPRKDDHIDMKLPVQQLLPITDDQRAKLLKKDFRIWDACSRPNSSSPVADLFVINQHDYDDAVEWINRCPYTRSGCYDSIFLAIANEVGFYGRNCKYVAPLPMQMAMVPMKQEYIVVDCDPLNTLLGRMKQLSPNIIALPARCKDLDLSMDSMFIGKEPKEIDELKDKSWDGRLYINLRKSVSRMYTAAKLSRMQSLKIKPKHLTETLKPIPYSKQIRLSLDTNGKNPIEATRSLVPSTSQLKPLADFQMIKPICISEDTLVDLLNQNAPIELDRPFYAQLLGEYVYFSLPSGQYFEHIPEHSNKAWNFATPCEMNPSTSAEELNTQPEYRPIALSGFWLKKKHCFLLYKNTMFNYVLLAQGSQQAVKSFSMEKLKRALIRKEIMVDVLAKGAGLVWPDLSFPYSKTGNVLYSHLTPEQKLKTVWTLYPLNKQNMKYSCKDQIPSSRFYEKDVSFEDDDPRTLMALNPAELYKMQLEFMKDYDYGRVSIDDDPVEIMVQADDYTRLMPFRDVVTSWEEPDVNMLENVTMDDDTD</sequence>
<keyword evidence="1" id="KW-0812">Transmembrane</keyword>
<evidence type="ECO:0000313" key="3">
    <source>
        <dbReference type="Proteomes" id="UP001214638"/>
    </source>
</evidence>
<dbReference type="KEGG" id="bdw:94336189"/>
<organism evidence="2 3">
    <name type="scientific">Babesia duncani</name>
    <dbReference type="NCBI Taxonomy" id="323732"/>
    <lineage>
        <taxon>Eukaryota</taxon>
        <taxon>Sar</taxon>
        <taxon>Alveolata</taxon>
        <taxon>Apicomplexa</taxon>
        <taxon>Aconoidasida</taxon>
        <taxon>Piroplasmida</taxon>
        <taxon>Babesiidae</taxon>
        <taxon>Babesia</taxon>
    </lineage>
</organism>
<dbReference type="RefSeq" id="XP_067803484.1">
    <property type="nucleotide sequence ID" value="XM_067946920.1"/>
</dbReference>
<feature type="transmembrane region" description="Helical" evidence="1">
    <location>
        <begin position="15"/>
        <end position="37"/>
    </location>
</feature>